<dbReference type="KEGG" id="oxy:HCG48_20085"/>
<organism evidence="1 2">
    <name type="scientific">Oxynema aestuarii AP17</name>
    <dbReference type="NCBI Taxonomy" id="2064643"/>
    <lineage>
        <taxon>Bacteria</taxon>
        <taxon>Bacillati</taxon>
        <taxon>Cyanobacteriota</taxon>
        <taxon>Cyanophyceae</taxon>
        <taxon>Oscillatoriophycideae</taxon>
        <taxon>Oscillatoriales</taxon>
        <taxon>Oscillatoriaceae</taxon>
        <taxon>Oxynema</taxon>
        <taxon>Oxynema aestuarii</taxon>
    </lineage>
</organism>
<dbReference type="AlphaFoldDB" id="A0A6H1U2K8"/>
<evidence type="ECO:0000313" key="2">
    <source>
        <dbReference type="Proteomes" id="UP000500857"/>
    </source>
</evidence>
<name>A0A6H1U2K8_9CYAN</name>
<evidence type="ECO:0000313" key="1">
    <source>
        <dbReference type="EMBL" id="QIZ72607.1"/>
    </source>
</evidence>
<keyword evidence="2" id="KW-1185">Reference proteome</keyword>
<dbReference type="EMBL" id="CP051167">
    <property type="protein sequence ID" value="QIZ72607.1"/>
    <property type="molecule type" value="Genomic_DNA"/>
</dbReference>
<accession>A0A6H1U2K8</accession>
<protein>
    <submittedName>
        <fullName evidence="1">Uncharacterized protein</fullName>
    </submittedName>
</protein>
<dbReference type="Proteomes" id="UP000500857">
    <property type="component" value="Chromosome"/>
</dbReference>
<proteinExistence type="predicted"/>
<dbReference type="RefSeq" id="WP_168570755.1">
    <property type="nucleotide sequence ID" value="NZ_CP051167.1"/>
</dbReference>
<gene>
    <name evidence="1" type="ORF">HCG48_20085</name>
</gene>
<sequence length="119" mass="13889">MLSSSQPNNRFFRSAPQEVIKFKYKITYIIKPRSGDFYVKIKNWENLVSATIQGVPDGSIKEIKRQADGDLRYEIKSEHGFSQFRVVIYNKDYPQSEFQLSAHAVSISKRQIEKIENEL</sequence>
<reference evidence="1 2" key="1">
    <citation type="submission" date="2020-04" db="EMBL/GenBank/DDBJ databases">
        <authorList>
            <person name="Basu S."/>
            <person name="Maruthanayagam V."/>
            <person name="Chakraborty S."/>
            <person name="Pramanik A."/>
            <person name="Mukherjee J."/>
            <person name="Brink B."/>
        </authorList>
    </citation>
    <scope>NUCLEOTIDE SEQUENCE [LARGE SCALE GENOMIC DNA]</scope>
    <source>
        <strain evidence="1 2">AP17</strain>
    </source>
</reference>